<proteinExistence type="predicted"/>
<dbReference type="GO" id="GO:0048268">
    <property type="term" value="P:clathrin coat assembly"/>
    <property type="evidence" value="ECO:0007669"/>
    <property type="project" value="TreeGrafter"/>
</dbReference>
<organism evidence="5">
    <name type="scientific">Myxobolus squamalis</name>
    <name type="common">Myxosporean</name>
    <dbReference type="NCBI Taxonomy" id="59785"/>
    <lineage>
        <taxon>Eukaryota</taxon>
        <taxon>Metazoa</taxon>
        <taxon>Cnidaria</taxon>
        <taxon>Myxozoa</taxon>
        <taxon>Myxosporea</taxon>
        <taxon>Bivalvulida</taxon>
        <taxon>Platysporina</taxon>
        <taxon>Myxobolidae</taxon>
        <taxon>Myxobolus</taxon>
    </lineage>
</organism>
<dbReference type="GO" id="GO:0051015">
    <property type="term" value="F:actin filament binding"/>
    <property type="evidence" value="ECO:0007669"/>
    <property type="project" value="TreeGrafter"/>
</dbReference>
<dbReference type="GO" id="GO:0006897">
    <property type="term" value="P:endocytosis"/>
    <property type="evidence" value="ECO:0007669"/>
    <property type="project" value="InterPro"/>
</dbReference>
<feature type="coiled-coil region" evidence="3">
    <location>
        <begin position="172"/>
        <end position="199"/>
    </location>
</feature>
<evidence type="ECO:0000256" key="2">
    <source>
        <dbReference type="ARBA" id="ARBA00022490"/>
    </source>
</evidence>
<dbReference type="SMART" id="SM00307">
    <property type="entry name" value="ILWEQ"/>
    <property type="match status" value="1"/>
</dbReference>
<dbReference type="GO" id="GO:0007015">
    <property type="term" value="P:actin filament organization"/>
    <property type="evidence" value="ECO:0007669"/>
    <property type="project" value="TreeGrafter"/>
</dbReference>
<dbReference type="SUPFAM" id="SSF109885">
    <property type="entry name" value="I/LWEQ domain"/>
    <property type="match status" value="1"/>
</dbReference>
<dbReference type="Pfam" id="PF01608">
    <property type="entry name" value="I_LWEQ"/>
    <property type="match status" value="1"/>
</dbReference>
<dbReference type="GO" id="GO:0043325">
    <property type="term" value="F:phosphatidylinositol-3,4-bisphosphate binding"/>
    <property type="evidence" value="ECO:0007669"/>
    <property type="project" value="TreeGrafter"/>
</dbReference>
<name>A0A6B2G0L8_MYXSQ</name>
<dbReference type="Gene3D" id="1.20.1410.10">
    <property type="entry name" value="I/LWEQ domain"/>
    <property type="match status" value="1"/>
</dbReference>
<dbReference type="GO" id="GO:0030136">
    <property type="term" value="C:clathrin-coated vesicle"/>
    <property type="evidence" value="ECO:0007669"/>
    <property type="project" value="TreeGrafter"/>
</dbReference>
<keyword evidence="2" id="KW-0963">Cytoplasm</keyword>
<evidence type="ECO:0000256" key="3">
    <source>
        <dbReference type="SAM" id="Coils"/>
    </source>
</evidence>
<evidence type="ECO:0000256" key="1">
    <source>
        <dbReference type="ARBA" id="ARBA00004496"/>
    </source>
</evidence>
<dbReference type="InterPro" id="IPR035964">
    <property type="entry name" value="I/LWEQ_dom_sf"/>
</dbReference>
<feature type="domain" description="I/LWEQ" evidence="4">
    <location>
        <begin position="1"/>
        <end position="202"/>
    </location>
</feature>
<keyword evidence="3" id="KW-0175">Coiled coil</keyword>
<comment type="subcellular location">
    <subcellularLocation>
        <location evidence="1">Cytoplasm</location>
    </subcellularLocation>
</comment>
<dbReference type="EMBL" id="GHBR01003004">
    <property type="protein sequence ID" value="NDJ97514.1"/>
    <property type="molecule type" value="Transcribed_RNA"/>
</dbReference>
<dbReference type="PANTHER" id="PTHR10407:SF15">
    <property type="entry name" value="HUNTINGTIN INTERACTING PROTEIN 1"/>
    <property type="match status" value="1"/>
</dbReference>
<accession>A0A6B2G0L8</accession>
<dbReference type="GO" id="GO:0080025">
    <property type="term" value="F:phosphatidylinositol-3,5-bisphosphate binding"/>
    <property type="evidence" value="ECO:0007669"/>
    <property type="project" value="TreeGrafter"/>
</dbReference>
<dbReference type="AlphaFoldDB" id="A0A6B2G0L8"/>
<dbReference type="InterPro" id="IPR002558">
    <property type="entry name" value="ILWEQ_dom"/>
</dbReference>
<dbReference type="PROSITE" id="PS50945">
    <property type="entry name" value="I_LWEQ"/>
    <property type="match status" value="1"/>
</dbReference>
<dbReference type="PANTHER" id="PTHR10407">
    <property type="entry name" value="HUNTINGTIN INTERACTING PROTEIN 1"/>
    <property type="match status" value="1"/>
</dbReference>
<reference evidence="5" key="1">
    <citation type="submission" date="2018-11" db="EMBL/GenBank/DDBJ databases">
        <title>Myxobolus squamalis genome and transcriptome.</title>
        <authorList>
            <person name="Yahalomi D."/>
            <person name="Atkinson S.D."/>
            <person name="Neuhof M."/>
            <person name="Chang E.S."/>
            <person name="Philippe H."/>
            <person name="Cartwright P."/>
            <person name="Bartholomew J.L."/>
            <person name="Huchon D."/>
        </authorList>
    </citation>
    <scope>NUCLEOTIDE SEQUENCE</scope>
    <source>
        <strain evidence="5">71B08</strain>
        <tissue evidence="5">Whole</tissue>
    </source>
</reference>
<sequence length="202" mass="23075">MSLKTCNFMILYNRLLDNYNCLFEIIKKIIQDSVLLEKEIFDCNKLKDQGKKEYYKKNSAWSNGIIGFAKSMAPAVSIATESLNGFVQGETSIEEVTVSLNNMVALVTQFVMSCKTKADPQSKPLASIRRGAREIYNIAHSNVDKIKALQMPSSEPPIDISSLTKTKKVAFENDLKIRILELERDLEREREKLFKLRSNTYH</sequence>
<dbReference type="GO" id="GO:0032051">
    <property type="term" value="F:clathrin light chain binding"/>
    <property type="evidence" value="ECO:0007669"/>
    <property type="project" value="TreeGrafter"/>
</dbReference>
<protein>
    <submittedName>
        <fullName evidence="5">Huntingtin-interacting protein 1 (Trinotate prediction)</fullName>
    </submittedName>
</protein>
<dbReference type="GO" id="GO:0030864">
    <property type="term" value="C:cortical actin cytoskeleton"/>
    <property type="evidence" value="ECO:0007669"/>
    <property type="project" value="TreeGrafter"/>
</dbReference>
<evidence type="ECO:0000259" key="4">
    <source>
        <dbReference type="PROSITE" id="PS50945"/>
    </source>
</evidence>
<dbReference type="InterPro" id="IPR030224">
    <property type="entry name" value="Sla2_fam"/>
</dbReference>
<evidence type="ECO:0000313" key="5">
    <source>
        <dbReference type="EMBL" id="NDJ97514.1"/>
    </source>
</evidence>
<dbReference type="GO" id="GO:0035615">
    <property type="term" value="F:clathrin adaptor activity"/>
    <property type="evidence" value="ECO:0007669"/>
    <property type="project" value="TreeGrafter"/>
</dbReference>